<proteinExistence type="predicted"/>
<keyword evidence="3" id="KW-1185">Reference proteome</keyword>
<evidence type="ECO:0000313" key="2">
    <source>
        <dbReference type="EMBL" id="AND70290.1"/>
    </source>
</evidence>
<dbReference type="InterPro" id="IPR018715">
    <property type="entry name" value="DUF2239"/>
</dbReference>
<evidence type="ECO:0000256" key="1">
    <source>
        <dbReference type="SAM" id="MobiDB-lite"/>
    </source>
</evidence>
<dbReference type="Pfam" id="PF09998">
    <property type="entry name" value="DUF2239"/>
    <property type="match status" value="1"/>
</dbReference>
<feature type="region of interest" description="Disordered" evidence="1">
    <location>
        <begin position="68"/>
        <end position="87"/>
    </location>
</feature>
<gene>
    <name evidence="2" type="ORF">ATSB10_28360</name>
</gene>
<dbReference type="RefSeq" id="WP_063673345.1">
    <property type="nucleotide sequence ID" value="NZ_CP014841.1"/>
</dbReference>
<organism evidence="2 3">
    <name type="scientific">Dyella thiooxydans</name>
    <dbReference type="NCBI Taxonomy" id="445710"/>
    <lineage>
        <taxon>Bacteria</taxon>
        <taxon>Pseudomonadati</taxon>
        <taxon>Pseudomonadota</taxon>
        <taxon>Gammaproteobacteria</taxon>
        <taxon>Lysobacterales</taxon>
        <taxon>Rhodanobacteraceae</taxon>
        <taxon>Dyella</taxon>
    </lineage>
</organism>
<evidence type="ECO:0008006" key="4">
    <source>
        <dbReference type="Google" id="ProtNLM"/>
    </source>
</evidence>
<dbReference type="STRING" id="445710.ATSB10_28360"/>
<protein>
    <recommendedName>
        <fullName evidence="4">DUF2239 domain-containing protein</fullName>
    </recommendedName>
</protein>
<evidence type="ECO:0000313" key="3">
    <source>
        <dbReference type="Proteomes" id="UP000077255"/>
    </source>
</evidence>
<dbReference type="EMBL" id="CP014841">
    <property type="protein sequence ID" value="AND70290.1"/>
    <property type="molecule type" value="Genomic_DNA"/>
</dbReference>
<dbReference type="Proteomes" id="UP000077255">
    <property type="component" value="Chromosome"/>
</dbReference>
<dbReference type="KEGG" id="dtx:ATSB10_28360"/>
<sequence>MTPADCPRCTAFDGHHRIASGTPEKVALAVHAHLAGHRRSTPLVLDDATGEALEFDLRGSADEVRARLRSAPTEAPPAPRGPGRPKLGVVPKEITLLPRHWEWLARQPGGASVTLRRLVEEARRAGSAKDQARQAGEALDRAMRTLAGDLPGYEDASRAFWRGEQAAFERLTKAWPADVRSYVRRLAKPAWSVPAHDD</sequence>
<dbReference type="AlphaFoldDB" id="A0A160N365"/>
<accession>A0A160N365</accession>
<reference evidence="2 3" key="1">
    <citation type="submission" date="2016-02" db="EMBL/GenBank/DDBJ databases">
        <title>Complete genome sequencing and analysis of ATSB10, Dyella thiooxydans isolated from rhizosphere soil of sunflower (Helianthus annuus L.).</title>
        <authorList>
            <person name="Lee Y."/>
            <person name="Hwangbo K."/>
            <person name="Chung H."/>
            <person name="Yoo J."/>
            <person name="Kim K.Y."/>
            <person name="Sa T.M."/>
            <person name="Um Y."/>
            <person name="Madhaiyan M."/>
        </authorList>
    </citation>
    <scope>NUCLEOTIDE SEQUENCE [LARGE SCALE GENOMIC DNA]</scope>
    <source>
        <strain evidence="2 3">ATSB10</strain>
    </source>
</reference>
<dbReference type="OrthoDB" id="282960at2"/>
<dbReference type="PATRIC" id="fig|445710.3.peg.2832"/>
<name>A0A160N365_9GAMM</name>